<accession>A0A016V448</accession>
<name>A0A016V448_9BILA</name>
<dbReference type="Proteomes" id="UP000024635">
    <property type="component" value="Unassembled WGS sequence"/>
</dbReference>
<evidence type="ECO:0000313" key="1">
    <source>
        <dbReference type="EMBL" id="EYC22449.1"/>
    </source>
</evidence>
<protein>
    <submittedName>
        <fullName evidence="1">Uncharacterized protein</fullName>
    </submittedName>
</protein>
<evidence type="ECO:0000313" key="2">
    <source>
        <dbReference type="Proteomes" id="UP000024635"/>
    </source>
</evidence>
<keyword evidence="2" id="KW-1185">Reference proteome</keyword>
<comment type="caution">
    <text evidence="1">The sequence shown here is derived from an EMBL/GenBank/DDBJ whole genome shotgun (WGS) entry which is preliminary data.</text>
</comment>
<proteinExistence type="predicted"/>
<dbReference type="EMBL" id="JARK01001353">
    <property type="protein sequence ID" value="EYC22449.1"/>
    <property type="molecule type" value="Genomic_DNA"/>
</dbReference>
<gene>
    <name evidence="1" type="primary">Acey_s0017.g3357</name>
    <name evidence="1" type="ORF">Y032_0017g3357</name>
</gene>
<dbReference type="AlphaFoldDB" id="A0A016V448"/>
<sequence>MSLTSPETLKFGEISSTRVFAGAAFIVALLEHMFAQKFVDGMLYSPSGVHLRLSHGLLMQSEICAFIARFFEGKHSQQKDVFPTVSEYTERDYGHRCFASVFTSEEGITFKILFSTLLYFIDSWTCTDLLRPLRSQLHVC</sequence>
<organism evidence="1 2">
    <name type="scientific">Ancylostoma ceylanicum</name>
    <dbReference type="NCBI Taxonomy" id="53326"/>
    <lineage>
        <taxon>Eukaryota</taxon>
        <taxon>Metazoa</taxon>
        <taxon>Ecdysozoa</taxon>
        <taxon>Nematoda</taxon>
        <taxon>Chromadorea</taxon>
        <taxon>Rhabditida</taxon>
        <taxon>Rhabditina</taxon>
        <taxon>Rhabditomorpha</taxon>
        <taxon>Strongyloidea</taxon>
        <taxon>Ancylostomatidae</taxon>
        <taxon>Ancylostomatinae</taxon>
        <taxon>Ancylostoma</taxon>
    </lineage>
</organism>
<reference evidence="2" key="1">
    <citation type="journal article" date="2015" name="Nat. Genet.">
        <title>The genome and transcriptome of the zoonotic hookworm Ancylostoma ceylanicum identify infection-specific gene families.</title>
        <authorList>
            <person name="Schwarz E.M."/>
            <person name="Hu Y."/>
            <person name="Antoshechkin I."/>
            <person name="Miller M.M."/>
            <person name="Sternberg P.W."/>
            <person name="Aroian R.V."/>
        </authorList>
    </citation>
    <scope>NUCLEOTIDE SEQUENCE</scope>
    <source>
        <strain evidence="2">HY135</strain>
    </source>
</reference>